<dbReference type="CDD" id="cd06533">
    <property type="entry name" value="Glyco_transf_WecG_TagA"/>
    <property type="match status" value="1"/>
</dbReference>
<evidence type="ECO:0000313" key="3">
    <source>
        <dbReference type="EMBL" id="MTR75424.1"/>
    </source>
</evidence>
<dbReference type="GO" id="GO:0016758">
    <property type="term" value="F:hexosyltransferase activity"/>
    <property type="evidence" value="ECO:0007669"/>
    <property type="project" value="TreeGrafter"/>
</dbReference>
<keyword evidence="1" id="KW-0328">Glycosyltransferase</keyword>
<evidence type="ECO:0000256" key="1">
    <source>
        <dbReference type="ARBA" id="ARBA00022676"/>
    </source>
</evidence>
<keyword evidence="2 3" id="KW-0808">Transferase</keyword>
<protein>
    <submittedName>
        <fullName evidence="3">WecB/TagA/CpsF family glycosyltransferase</fullName>
    </submittedName>
</protein>
<name>A0A844KA56_9FIRM</name>
<keyword evidence="4" id="KW-1185">Reference proteome</keyword>
<evidence type="ECO:0000313" key="4">
    <source>
        <dbReference type="Proteomes" id="UP000448177"/>
    </source>
</evidence>
<dbReference type="Pfam" id="PF03808">
    <property type="entry name" value="Glyco_tran_WecG"/>
    <property type="match status" value="1"/>
</dbReference>
<dbReference type="AlphaFoldDB" id="A0A844KA56"/>
<sequence>MGVNIAAINMEWLLEYLDKNLEDIKGDYICVSNVHTTVTSYEHPSYCSIQNGGLMAIPDGGPLSSVGRKRGYQNMERTTGPSLMGEIFEISAEKGYRHYFYGSTEETLELLYKKLNENYPGIQIAGMYSPPFRPMTEEEDKAIVERINEVNPDFVWVGLGAPKQEKWMAEHQGKIDGLMLGVGAGFDYYAENIKRAPEWMQKSNLEWLYRLVQDPKRLFKRYLVTNTKFIWNAMIRGK</sequence>
<dbReference type="Proteomes" id="UP000448177">
    <property type="component" value="Unassembled WGS sequence"/>
</dbReference>
<dbReference type="PANTHER" id="PTHR34136">
    <property type="match status" value="1"/>
</dbReference>
<organism evidence="3 4">
    <name type="scientific">Mediterraneibacter faecis</name>
    <dbReference type="NCBI Taxonomy" id="592978"/>
    <lineage>
        <taxon>Bacteria</taxon>
        <taxon>Bacillati</taxon>
        <taxon>Bacillota</taxon>
        <taxon>Clostridia</taxon>
        <taxon>Lachnospirales</taxon>
        <taxon>Lachnospiraceae</taxon>
        <taxon>Mediterraneibacter</taxon>
    </lineage>
</organism>
<dbReference type="InterPro" id="IPR004629">
    <property type="entry name" value="WecG_TagA_CpsF"/>
</dbReference>
<gene>
    <name evidence="3" type="ORF">GMD21_01725</name>
</gene>
<evidence type="ECO:0000256" key="2">
    <source>
        <dbReference type="ARBA" id="ARBA00022679"/>
    </source>
</evidence>
<accession>A0A844KA56</accession>
<dbReference type="PANTHER" id="PTHR34136:SF1">
    <property type="entry name" value="UDP-N-ACETYL-D-MANNOSAMINURONIC ACID TRANSFERASE"/>
    <property type="match status" value="1"/>
</dbReference>
<proteinExistence type="predicted"/>
<reference evidence="3 4" key="1">
    <citation type="journal article" date="2019" name="Nat. Med.">
        <title>A library of human gut bacterial isolates paired with longitudinal multiomics data enables mechanistic microbiome research.</title>
        <authorList>
            <person name="Poyet M."/>
            <person name="Groussin M."/>
            <person name="Gibbons S.M."/>
            <person name="Avila-Pacheco J."/>
            <person name="Jiang X."/>
            <person name="Kearney S.M."/>
            <person name="Perrotta A.R."/>
            <person name="Berdy B."/>
            <person name="Zhao S."/>
            <person name="Lieberman T.D."/>
            <person name="Swanson P.K."/>
            <person name="Smith M."/>
            <person name="Roesemann S."/>
            <person name="Alexander J.E."/>
            <person name="Rich S.A."/>
            <person name="Livny J."/>
            <person name="Vlamakis H."/>
            <person name="Clish C."/>
            <person name="Bullock K."/>
            <person name="Deik A."/>
            <person name="Scott J."/>
            <person name="Pierce K.A."/>
            <person name="Xavier R.J."/>
            <person name="Alm E.J."/>
        </authorList>
    </citation>
    <scope>NUCLEOTIDE SEQUENCE [LARGE SCALE GENOMIC DNA]</scope>
    <source>
        <strain evidence="3 4">BIOML-A1</strain>
    </source>
</reference>
<dbReference type="EMBL" id="WNAF01000001">
    <property type="protein sequence ID" value="MTR75424.1"/>
    <property type="molecule type" value="Genomic_DNA"/>
</dbReference>
<comment type="caution">
    <text evidence="3">The sequence shown here is derived from an EMBL/GenBank/DDBJ whole genome shotgun (WGS) entry which is preliminary data.</text>
</comment>
<dbReference type="NCBIfam" id="TIGR00696">
    <property type="entry name" value="wecG_tagA_cpsF"/>
    <property type="match status" value="1"/>
</dbReference>